<evidence type="ECO:0000313" key="9">
    <source>
        <dbReference type="Proteomes" id="UP000194161"/>
    </source>
</evidence>
<dbReference type="InterPro" id="IPR027417">
    <property type="entry name" value="P-loop_NTPase"/>
</dbReference>
<dbReference type="KEGG" id="bgm:CAL15_10490"/>
<protein>
    <submittedName>
        <fullName evidence="8">Cobalamin biosynthesis protein CobW</fullName>
    </submittedName>
</protein>
<sequence length="336" mass="36439">MAASMSDRRIALTVLTGFLGSGKTTLLNRLVREPAYAGAAVIVNEFGDIGVDHHLVRAVDGGIVLLEGGCICCSASGGLADTLRDLFMLALRRQIRAFSHVLVETTGLASPAAIMFTLRHDAFLAERFVYRGSITVADVQHVAVQLRTQPEAAQQIALADVVAFSKADLCSPAQVEAARREVALANPAVATCVLGRGQPLDELLLHVQRPEGRERVMRMGRWLGAFGASQGERHPALTHFSLVLSTPISRGAFLAGMHDVQAKYDQGLLRVKGLICFEGETLPCAVHGVHRQLYPLEMLPDWPSDSRDSSLVFLVRGHDRAEVMATVRRALRQPQP</sequence>
<evidence type="ECO:0000259" key="7">
    <source>
        <dbReference type="SMART" id="SM00833"/>
    </source>
</evidence>
<gene>
    <name evidence="8" type="ORF">CAL15_10490</name>
</gene>
<dbReference type="SUPFAM" id="SSF90002">
    <property type="entry name" value="Hypothetical protein YjiA, C-terminal domain"/>
    <property type="match status" value="1"/>
</dbReference>
<dbReference type="RefSeq" id="WP_086078544.1">
    <property type="nucleotide sequence ID" value="NZ_CP021111.1"/>
</dbReference>
<dbReference type="AlphaFoldDB" id="A0A1W6ZBK9"/>
<keyword evidence="3" id="KW-0143">Chaperone</keyword>
<dbReference type="PANTHER" id="PTHR13748:SF62">
    <property type="entry name" value="COBW DOMAIN-CONTAINING PROTEIN"/>
    <property type="match status" value="1"/>
</dbReference>
<evidence type="ECO:0000256" key="3">
    <source>
        <dbReference type="ARBA" id="ARBA00023186"/>
    </source>
</evidence>
<evidence type="ECO:0000256" key="6">
    <source>
        <dbReference type="ARBA" id="ARBA00049117"/>
    </source>
</evidence>
<proteinExistence type="inferred from homology"/>
<dbReference type="PANTHER" id="PTHR13748">
    <property type="entry name" value="COBW-RELATED"/>
    <property type="match status" value="1"/>
</dbReference>
<dbReference type="InterPro" id="IPR003495">
    <property type="entry name" value="CobW/HypB/UreG_nucleotide-bd"/>
</dbReference>
<dbReference type="CDD" id="cd03112">
    <property type="entry name" value="CobW-like"/>
    <property type="match status" value="1"/>
</dbReference>
<dbReference type="SMART" id="SM00833">
    <property type="entry name" value="CobW_C"/>
    <property type="match status" value="1"/>
</dbReference>
<dbReference type="OrthoDB" id="9808822at2"/>
<dbReference type="InterPro" id="IPR036627">
    <property type="entry name" value="CobW-likC_sf"/>
</dbReference>
<dbReference type="GO" id="GO:0005737">
    <property type="term" value="C:cytoplasm"/>
    <property type="evidence" value="ECO:0007669"/>
    <property type="project" value="TreeGrafter"/>
</dbReference>
<evidence type="ECO:0000313" key="8">
    <source>
        <dbReference type="EMBL" id="ARP94778.1"/>
    </source>
</evidence>
<evidence type="ECO:0000256" key="5">
    <source>
        <dbReference type="ARBA" id="ARBA00045658"/>
    </source>
</evidence>
<keyword evidence="9" id="KW-1185">Reference proteome</keyword>
<dbReference type="InterPro" id="IPR051316">
    <property type="entry name" value="Zinc-reg_GTPase_activator"/>
</dbReference>
<dbReference type="SUPFAM" id="SSF52540">
    <property type="entry name" value="P-loop containing nucleoside triphosphate hydrolases"/>
    <property type="match status" value="1"/>
</dbReference>
<feature type="domain" description="CobW C-terminal" evidence="7">
    <location>
        <begin position="237"/>
        <end position="331"/>
    </location>
</feature>
<dbReference type="Proteomes" id="UP000194161">
    <property type="component" value="Chromosome"/>
</dbReference>
<dbReference type="GO" id="GO:0000166">
    <property type="term" value="F:nucleotide binding"/>
    <property type="evidence" value="ECO:0007669"/>
    <property type="project" value="UniProtKB-KW"/>
</dbReference>
<dbReference type="Pfam" id="PF07683">
    <property type="entry name" value="CobW_C"/>
    <property type="match status" value="1"/>
</dbReference>
<dbReference type="Pfam" id="PF02492">
    <property type="entry name" value="cobW"/>
    <property type="match status" value="1"/>
</dbReference>
<evidence type="ECO:0000256" key="1">
    <source>
        <dbReference type="ARBA" id="ARBA00022741"/>
    </source>
</evidence>
<keyword evidence="1" id="KW-0547">Nucleotide-binding</keyword>
<comment type="function">
    <text evidence="5">Zinc chaperone that directly transfers zinc cofactor to target proteins, thereby activating them. Zinc is transferred from the CXCC motif in the GTPase domain to the zinc binding site in target proteins in a process requiring GTP hydrolysis.</text>
</comment>
<accession>A0A1W6ZBK9</accession>
<dbReference type="GO" id="GO:0016787">
    <property type="term" value="F:hydrolase activity"/>
    <property type="evidence" value="ECO:0007669"/>
    <property type="project" value="UniProtKB-KW"/>
</dbReference>
<dbReference type="EMBL" id="CP021111">
    <property type="protein sequence ID" value="ARP94778.1"/>
    <property type="molecule type" value="Genomic_DNA"/>
</dbReference>
<dbReference type="Gene3D" id="3.40.50.300">
    <property type="entry name" value="P-loop containing nucleotide triphosphate hydrolases"/>
    <property type="match status" value="1"/>
</dbReference>
<dbReference type="InterPro" id="IPR011629">
    <property type="entry name" value="CobW-like_C"/>
</dbReference>
<keyword evidence="2" id="KW-0378">Hydrolase</keyword>
<dbReference type="Gene3D" id="3.30.1220.10">
    <property type="entry name" value="CobW-like, C-terminal domain"/>
    <property type="match status" value="1"/>
</dbReference>
<organism evidence="8 9">
    <name type="scientific">Bordetella genomosp. 13</name>
    <dbReference type="NCBI Taxonomy" id="463040"/>
    <lineage>
        <taxon>Bacteria</taxon>
        <taxon>Pseudomonadati</taxon>
        <taxon>Pseudomonadota</taxon>
        <taxon>Betaproteobacteria</taxon>
        <taxon>Burkholderiales</taxon>
        <taxon>Alcaligenaceae</taxon>
        <taxon>Bordetella</taxon>
    </lineage>
</organism>
<comment type="catalytic activity">
    <reaction evidence="6">
        <text>GTP + H2O = GDP + phosphate + H(+)</text>
        <dbReference type="Rhea" id="RHEA:19669"/>
        <dbReference type="ChEBI" id="CHEBI:15377"/>
        <dbReference type="ChEBI" id="CHEBI:15378"/>
        <dbReference type="ChEBI" id="CHEBI:37565"/>
        <dbReference type="ChEBI" id="CHEBI:43474"/>
        <dbReference type="ChEBI" id="CHEBI:58189"/>
    </reaction>
    <physiologicalReaction direction="left-to-right" evidence="6">
        <dbReference type="Rhea" id="RHEA:19670"/>
    </physiologicalReaction>
</comment>
<evidence type="ECO:0000256" key="2">
    <source>
        <dbReference type="ARBA" id="ARBA00022801"/>
    </source>
</evidence>
<evidence type="ECO:0000256" key="4">
    <source>
        <dbReference type="ARBA" id="ARBA00034320"/>
    </source>
</evidence>
<dbReference type="STRING" id="463040.CAL15_10490"/>
<name>A0A1W6ZBK9_9BORD</name>
<comment type="similarity">
    <text evidence="4">Belongs to the SIMIBI class G3E GTPase family. ZNG1 subfamily.</text>
</comment>
<reference evidence="8 9" key="1">
    <citation type="submission" date="2017-05" db="EMBL/GenBank/DDBJ databases">
        <title>Complete and WGS of Bordetella genogroups.</title>
        <authorList>
            <person name="Spilker T."/>
            <person name="LiPuma J."/>
        </authorList>
    </citation>
    <scope>NUCLEOTIDE SEQUENCE [LARGE SCALE GENOMIC DNA]</scope>
    <source>
        <strain evidence="8 9">AU7206</strain>
    </source>
</reference>